<keyword evidence="6" id="KW-0680">Restriction system</keyword>
<dbReference type="Gene3D" id="3.40.50.150">
    <property type="entry name" value="Vaccinia Virus protein VP39"/>
    <property type="match status" value="1"/>
</dbReference>
<dbReference type="REBASE" id="89280">
    <property type="entry name" value="M.MhyNPL4ORF645P"/>
</dbReference>
<dbReference type="InterPro" id="IPR052916">
    <property type="entry name" value="Type-I_RE_MTase_Subunit"/>
</dbReference>
<protein>
    <recommendedName>
        <fullName evidence="2">site-specific DNA-methyltransferase (adenine-specific)</fullName>
        <ecNumber evidence="2">2.1.1.72</ecNumber>
    </recommendedName>
</protein>
<keyword evidence="5" id="KW-0949">S-adenosyl-L-methionine</keyword>
<comment type="catalytic activity">
    <reaction evidence="7">
        <text>a 2'-deoxyadenosine in DNA + S-adenosyl-L-methionine = an N(6)-methyl-2'-deoxyadenosine in DNA + S-adenosyl-L-homocysteine + H(+)</text>
        <dbReference type="Rhea" id="RHEA:15197"/>
        <dbReference type="Rhea" id="RHEA-COMP:12418"/>
        <dbReference type="Rhea" id="RHEA-COMP:12419"/>
        <dbReference type="ChEBI" id="CHEBI:15378"/>
        <dbReference type="ChEBI" id="CHEBI:57856"/>
        <dbReference type="ChEBI" id="CHEBI:59789"/>
        <dbReference type="ChEBI" id="CHEBI:90615"/>
        <dbReference type="ChEBI" id="CHEBI:90616"/>
        <dbReference type="EC" id="2.1.1.72"/>
    </reaction>
</comment>
<evidence type="ECO:0000256" key="5">
    <source>
        <dbReference type="ARBA" id="ARBA00022691"/>
    </source>
</evidence>
<dbReference type="PRINTS" id="PR00507">
    <property type="entry name" value="N12N6MTFRASE"/>
</dbReference>
<dbReference type="REBASE" id="643653">
    <property type="entry name" value="M.MhyB1ORF1450P"/>
</dbReference>
<dbReference type="InterPro" id="IPR029063">
    <property type="entry name" value="SAM-dependent_MTases_sf"/>
</dbReference>
<evidence type="ECO:0000313" key="9">
    <source>
        <dbReference type="Proteomes" id="UP001059349"/>
    </source>
</evidence>
<evidence type="ECO:0000256" key="3">
    <source>
        <dbReference type="ARBA" id="ARBA00022603"/>
    </source>
</evidence>
<dbReference type="InterPro" id="IPR003356">
    <property type="entry name" value="DNA_methylase_A-5"/>
</dbReference>
<dbReference type="Pfam" id="PF02384">
    <property type="entry name" value="N6_Mtase"/>
    <property type="match status" value="1"/>
</dbReference>
<dbReference type="Pfam" id="PF12161">
    <property type="entry name" value="HsdM_N"/>
    <property type="match status" value="1"/>
</dbReference>
<dbReference type="PANTHER" id="PTHR42998:SF1">
    <property type="entry name" value="TYPE I RESTRICTION ENZYME HINDI METHYLASE SUBUNIT"/>
    <property type="match status" value="1"/>
</dbReference>
<dbReference type="Gene3D" id="1.20.1260.30">
    <property type="match status" value="1"/>
</dbReference>
<evidence type="ECO:0000256" key="7">
    <source>
        <dbReference type="ARBA" id="ARBA00047942"/>
    </source>
</evidence>
<dbReference type="GO" id="GO:0008170">
    <property type="term" value="F:N-methyltransferase activity"/>
    <property type="evidence" value="ECO:0007669"/>
    <property type="project" value="InterPro"/>
</dbReference>
<evidence type="ECO:0000256" key="4">
    <source>
        <dbReference type="ARBA" id="ARBA00022679"/>
    </source>
</evidence>
<gene>
    <name evidence="8" type="ORF">NMG93_01450</name>
</gene>
<dbReference type="EMBL" id="CP101127">
    <property type="protein sequence ID" value="UTO26222.1"/>
    <property type="molecule type" value="Genomic_DNA"/>
</dbReference>
<evidence type="ECO:0000256" key="1">
    <source>
        <dbReference type="ARBA" id="ARBA00006594"/>
    </source>
</evidence>
<reference evidence="8" key="1">
    <citation type="submission" date="2022-07" db="EMBL/GenBank/DDBJ databases">
        <title>Complete genome of Mycoplasma hyosynoviae B1.</title>
        <authorList>
            <person name="Spergser J."/>
        </authorList>
    </citation>
    <scope>NUCLEOTIDE SEQUENCE</scope>
    <source>
        <strain evidence="8">B1</strain>
    </source>
</reference>
<dbReference type="EC" id="2.1.1.72" evidence="2"/>
<evidence type="ECO:0000256" key="6">
    <source>
        <dbReference type="ARBA" id="ARBA00022747"/>
    </source>
</evidence>
<dbReference type="InterPro" id="IPR038333">
    <property type="entry name" value="T1MK-like_N_sf"/>
</dbReference>
<dbReference type="REBASE" id="89262">
    <property type="entry name" value="M.MhyNPL3ORF805P"/>
</dbReference>
<dbReference type="REBASE" id="89228">
    <property type="entry name" value="M.MhyNPL2ORF320P"/>
</dbReference>
<dbReference type="GO" id="GO:0009007">
    <property type="term" value="F:site-specific DNA-methyltransferase (adenine-specific) activity"/>
    <property type="evidence" value="ECO:0007669"/>
    <property type="project" value="UniProtKB-EC"/>
</dbReference>
<evidence type="ECO:0000256" key="2">
    <source>
        <dbReference type="ARBA" id="ARBA00011900"/>
    </source>
</evidence>
<dbReference type="GO" id="GO:0009307">
    <property type="term" value="P:DNA restriction-modification system"/>
    <property type="evidence" value="ECO:0007669"/>
    <property type="project" value="UniProtKB-KW"/>
</dbReference>
<dbReference type="REBASE" id="89271">
    <property type="entry name" value="M.MhyNPL6ORF730P"/>
</dbReference>
<keyword evidence="3" id="KW-0489">Methyltransferase</keyword>
<dbReference type="GeneID" id="75105137"/>
<organism evidence="8 9">
    <name type="scientific">Metamycoplasma hyosynoviae</name>
    <dbReference type="NCBI Taxonomy" id="29559"/>
    <lineage>
        <taxon>Bacteria</taxon>
        <taxon>Bacillati</taxon>
        <taxon>Mycoplasmatota</taxon>
        <taxon>Mycoplasmoidales</taxon>
        <taxon>Metamycoplasmataceae</taxon>
        <taxon>Metamycoplasma</taxon>
    </lineage>
</organism>
<accession>A0A063YDF2</accession>
<dbReference type="InterPro" id="IPR002052">
    <property type="entry name" value="DNA_methylase_N6_adenine_CS"/>
</dbReference>
<dbReference type="AlphaFoldDB" id="A0A063YDF2"/>
<dbReference type="GO" id="GO:0032259">
    <property type="term" value="P:methylation"/>
    <property type="evidence" value="ECO:0007669"/>
    <property type="project" value="UniProtKB-KW"/>
</dbReference>
<dbReference type="OrthoDB" id="9814572at2"/>
<dbReference type="Proteomes" id="UP001059349">
    <property type="component" value="Chromosome"/>
</dbReference>
<dbReference type="GO" id="GO:0003677">
    <property type="term" value="F:DNA binding"/>
    <property type="evidence" value="ECO:0007669"/>
    <property type="project" value="InterPro"/>
</dbReference>
<dbReference type="PROSITE" id="PS00092">
    <property type="entry name" value="N6_MTASE"/>
    <property type="match status" value="1"/>
</dbReference>
<dbReference type="PANTHER" id="PTHR42998">
    <property type="entry name" value="TYPE I RESTRICTION ENZYME HINDVIIP M PROTEIN-RELATED"/>
    <property type="match status" value="1"/>
</dbReference>
<keyword evidence="4" id="KW-0808">Transferase</keyword>
<name>A0A063YDF2_9BACT</name>
<sequence length="493" mass="55936">MSQIIDENILWKAAEKLRDKVDPADYKNVVLGLVFLKYVSDKYIAKYNELKKNGDGSEKEDDYYIADHVFIVPKNSLWSYVASHSKQVDLGQVIDNAFIELEKNNNQLKGILPKTYSKSDLDKNALGELVDFFTNHLNMEDADGDFFGQVYEYYVGEFAKHIATKGGEFFTPKSLVELMVDILEPYKGRVYDPCCGSGGMFVQCSKFVKKHQGLIDNISIYGQESNPGTWKMAKMNLAIRGLEGNLGDRNADSFTDDLHKNLKADYIIANPPYNLKEYWKPSLDGDPRWVEFGKPDEKNANYAWISLMYSKLSHNGKAAILMPNGATTSNTKDDYKIRKAMIEAGKIDAILALPNKLFSNVSISVQCWVLNKEKTNTDILFINADSMGKLLNRKIRVLEEADINKIVKAYKDFKSNTLEDIPGFCKKASLEEIKSNDYSLNPGRYVGADESNKLSPEEIQDELRKASAELFELIKEGKELEEKVKEILEKEMK</sequence>
<dbReference type="RefSeq" id="WP_036443051.1">
    <property type="nucleotide sequence ID" value="NZ_CP101127.1"/>
</dbReference>
<dbReference type="SUPFAM" id="SSF53335">
    <property type="entry name" value="S-adenosyl-L-methionine-dependent methyltransferases"/>
    <property type="match status" value="1"/>
</dbReference>
<dbReference type="InterPro" id="IPR022749">
    <property type="entry name" value="D12N6_MeTrfase_N"/>
</dbReference>
<dbReference type="STRING" id="29559.NPL3_00805"/>
<proteinExistence type="inferred from homology"/>
<dbReference type="REBASE" id="89258">
    <property type="entry name" value="M.MhyNPL7ORF3425P"/>
</dbReference>
<evidence type="ECO:0000313" key="8">
    <source>
        <dbReference type="EMBL" id="UTO26222.1"/>
    </source>
</evidence>
<dbReference type="CDD" id="cd02440">
    <property type="entry name" value="AdoMet_MTases"/>
    <property type="match status" value="1"/>
</dbReference>
<comment type="similarity">
    <text evidence="1">Belongs to the N(4)/N(6)-methyltransferase family.</text>
</comment>